<organism evidence="1 2">
    <name type="scientific">Pseudomonas saxonica</name>
    <dbReference type="NCBI Taxonomy" id="2600598"/>
    <lineage>
        <taxon>Bacteria</taxon>
        <taxon>Pseudomonadati</taxon>
        <taxon>Pseudomonadota</taxon>
        <taxon>Gammaproteobacteria</taxon>
        <taxon>Pseudomonadales</taxon>
        <taxon>Pseudomonadaceae</taxon>
        <taxon>Pseudomonas</taxon>
    </lineage>
</organism>
<protein>
    <recommendedName>
        <fullName evidence="3">Lipoprotein</fullName>
    </recommendedName>
</protein>
<accession>A0ABY3GBF1</accession>
<dbReference type="PROSITE" id="PS51257">
    <property type="entry name" value="PROKAR_LIPOPROTEIN"/>
    <property type="match status" value="1"/>
</dbReference>
<evidence type="ECO:0000313" key="2">
    <source>
        <dbReference type="Proteomes" id="UP000318428"/>
    </source>
</evidence>
<dbReference type="Proteomes" id="UP000318428">
    <property type="component" value="Unassembled WGS sequence"/>
</dbReference>
<reference evidence="1 2" key="1">
    <citation type="submission" date="2019-06" db="EMBL/GenBank/DDBJ databases">
        <title>Pseudomonas bimorpha sp. nov. isolated from bovine raw milk and skim milk concentrate.</title>
        <authorList>
            <person name="Hofmann K."/>
            <person name="Huptas C."/>
            <person name="Doll E."/>
            <person name="Scherer S."/>
            <person name="Wenning M."/>
        </authorList>
    </citation>
    <scope>NUCLEOTIDE SEQUENCE [LARGE SCALE GENOMIC DNA]</scope>
    <source>
        <strain evidence="1 2">DSM 108989</strain>
    </source>
</reference>
<evidence type="ECO:0008006" key="3">
    <source>
        <dbReference type="Google" id="ProtNLM"/>
    </source>
</evidence>
<proteinExistence type="predicted"/>
<gene>
    <name evidence="1" type="ORF">FJD38_23170</name>
</gene>
<dbReference type="EMBL" id="VFIO01000016">
    <property type="protein sequence ID" value="TWR84776.1"/>
    <property type="molecule type" value="Genomic_DNA"/>
</dbReference>
<evidence type="ECO:0000313" key="1">
    <source>
        <dbReference type="EMBL" id="TWR84776.1"/>
    </source>
</evidence>
<sequence>MKHFILLFATVVVVSGCSNTAHVSGTGEFFSLSSRNVVYRDLTRPVAVDNEPEQKNYAVLPAPTK</sequence>
<comment type="caution">
    <text evidence="1">The sequence shown here is derived from an EMBL/GenBank/DDBJ whole genome shotgun (WGS) entry which is preliminary data.</text>
</comment>
<keyword evidence="2" id="KW-1185">Reference proteome</keyword>
<name>A0ABY3GBF1_9PSED</name>